<dbReference type="InterPro" id="IPR053145">
    <property type="entry name" value="AB_hydrolase_Est10"/>
</dbReference>
<dbReference type="PANTHER" id="PTHR43265:SF1">
    <property type="entry name" value="ESTERASE ESTD"/>
    <property type="match status" value="1"/>
</dbReference>
<reference evidence="3 4" key="1">
    <citation type="submission" date="2018-06" db="EMBL/GenBank/DDBJ databases">
        <authorList>
            <consortium name="Pathogen Informatics"/>
            <person name="Doyle S."/>
        </authorList>
    </citation>
    <scope>NUCLEOTIDE SEQUENCE [LARGE SCALE GENOMIC DNA]</scope>
    <source>
        <strain evidence="3 4">NCTC11938</strain>
    </source>
</reference>
<accession>A0A379GI86</accession>
<keyword evidence="1" id="KW-0812">Transmembrane</keyword>
<dbReference type="PANTHER" id="PTHR43265">
    <property type="entry name" value="ESTERASE ESTD"/>
    <property type="match status" value="1"/>
</dbReference>
<protein>
    <submittedName>
        <fullName evidence="3">Exosortase A system-associated hydrolase 1</fullName>
    </submittedName>
</protein>
<dbReference type="InterPro" id="IPR029058">
    <property type="entry name" value="AB_hydrolase_fold"/>
</dbReference>
<evidence type="ECO:0000256" key="1">
    <source>
        <dbReference type="SAM" id="Phobius"/>
    </source>
</evidence>
<feature type="transmembrane region" description="Helical" evidence="1">
    <location>
        <begin position="7"/>
        <end position="28"/>
    </location>
</feature>
<gene>
    <name evidence="3" type="ORF">NCTC11938_04964</name>
</gene>
<keyword evidence="3" id="KW-0378">Hydrolase</keyword>
<evidence type="ECO:0000313" key="4">
    <source>
        <dbReference type="Proteomes" id="UP000254191"/>
    </source>
</evidence>
<dbReference type="Proteomes" id="UP000254191">
    <property type="component" value="Unassembled WGS sequence"/>
</dbReference>
<evidence type="ECO:0000259" key="2">
    <source>
        <dbReference type="Pfam" id="PF08840"/>
    </source>
</evidence>
<dbReference type="InterPro" id="IPR014940">
    <property type="entry name" value="BAAT_C"/>
</dbReference>
<proteinExistence type="predicted"/>
<evidence type="ECO:0000313" key="3">
    <source>
        <dbReference type="EMBL" id="SUC40662.1"/>
    </source>
</evidence>
<name>A0A379GI86_PROMI</name>
<keyword evidence="1" id="KW-1133">Transmembrane helix</keyword>
<sequence length="355" mass="40537">MKVHYAVGKYIIAIFILLLLVITTLLFFTSHIQDFDYENKAQEELSFASQGNRLSGTLLTPQHKTPSAVIVVIHGDGPQDRYSNGGYNPLFNTFLDANIAIFSWDKAGISDSQGNWLHQSMEARAEEAVAALKLMQLRYPEVQVGFLGFSQAGWVIPIAASQSQPAFSVIIGGAVNWREQGQYYQKLRYEQQGKIPDEIIQLLAKEQKENDDIFGLHGTKDRTRRNDMSEDRFNFVVKNYLSDSSSYLRKMNGRILAVWGNNDLNVNAQLNACHYRAILNTHHQADIVVFPHASHGLLRVPEFNYQLESDWPIYRQLQFLWAGRKAYTEGSLPLIIDWIKNKNPDFSPYNMDFNL</sequence>
<keyword evidence="1" id="KW-0472">Membrane</keyword>
<dbReference type="AlphaFoldDB" id="A0A379GI86"/>
<dbReference type="GO" id="GO:0052689">
    <property type="term" value="F:carboxylic ester hydrolase activity"/>
    <property type="evidence" value="ECO:0007669"/>
    <property type="project" value="TreeGrafter"/>
</dbReference>
<dbReference type="SUPFAM" id="SSF53474">
    <property type="entry name" value="alpha/beta-Hydrolases"/>
    <property type="match status" value="1"/>
</dbReference>
<dbReference type="Pfam" id="PF08840">
    <property type="entry name" value="BAAT_C"/>
    <property type="match status" value="1"/>
</dbReference>
<dbReference type="Gene3D" id="3.40.50.1820">
    <property type="entry name" value="alpha/beta hydrolase"/>
    <property type="match status" value="1"/>
</dbReference>
<organism evidence="3 4">
    <name type="scientific">Proteus mirabilis</name>
    <dbReference type="NCBI Taxonomy" id="584"/>
    <lineage>
        <taxon>Bacteria</taxon>
        <taxon>Pseudomonadati</taxon>
        <taxon>Pseudomonadota</taxon>
        <taxon>Gammaproteobacteria</taxon>
        <taxon>Enterobacterales</taxon>
        <taxon>Morganellaceae</taxon>
        <taxon>Proteus</taxon>
    </lineage>
</organism>
<feature type="domain" description="BAAT/Acyl-CoA thioester hydrolase C-terminal" evidence="2">
    <location>
        <begin position="137"/>
        <end position="302"/>
    </location>
</feature>
<dbReference type="EMBL" id="UGTS01000006">
    <property type="protein sequence ID" value="SUC40662.1"/>
    <property type="molecule type" value="Genomic_DNA"/>
</dbReference>